<keyword evidence="2" id="KW-1003">Cell membrane</keyword>
<evidence type="ECO:0000256" key="8">
    <source>
        <dbReference type="SAM" id="Phobius"/>
    </source>
</evidence>
<dbReference type="InterPro" id="IPR017540">
    <property type="entry name" value="Exosortase-1"/>
</dbReference>
<dbReference type="OrthoDB" id="9797363at2"/>
<dbReference type="NCBIfam" id="TIGR04178">
    <property type="entry name" value="exo_archaeo"/>
    <property type="match status" value="1"/>
</dbReference>
<feature type="transmembrane region" description="Helical" evidence="8">
    <location>
        <begin position="208"/>
        <end position="228"/>
    </location>
</feature>
<proteinExistence type="predicted"/>
<reference evidence="11" key="1">
    <citation type="submission" date="2019-01" db="EMBL/GenBank/DDBJ databases">
        <title>Cytophagaceae bacterium strain CAR-16.</title>
        <authorList>
            <person name="Chen W.-M."/>
        </authorList>
    </citation>
    <scope>NUCLEOTIDE SEQUENCE [LARGE SCALE GENOMIC DNA]</scope>
    <source>
        <strain evidence="11">CHR27</strain>
    </source>
</reference>
<gene>
    <name evidence="10" type="primary">epsI</name>
    <name evidence="10" type="ORF">EQG66_01655</name>
</gene>
<name>A0A4Q1KMR6_9SPHN</name>
<evidence type="ECO:0000256" key="3">
    <source>
        <dbReference type="ARBA" id="ARBA00022670"/>
    </source>
</evidence>
<dbReference type="Pfam" id="PF09721">
    <property type="entry name" value="Exosortase_EpsH"/>
    <property type="match status" value="1"/>
</dbReference>
<evidence type="ECO:0000313" key="11">
    <source>
        <dbReference type="Proteomes" id="UP000290958"/>
    </source>
</evidence>
<evidence type="ECO:0000259" key="9">
    <source>
        <dbReference type="Pfam" id="PF11984"/>
    </source>
</evidence>
<dbReference type="NCBIfam" id="TIGR03109">
    <property type="entry name" value="exosort_XrtA"/>
    <property type="match status" value="1"/>
</dbReference>
<dbReference type="NCBIfam" id="TIGR02602">
    <property type="entry name" value="8TM_EpsH"/>
    <property type="match status" value="1"/>
</dbReference>
<accession>A0A4Q1KMR6</accession>
<feature type="transmembrane region" description="Helical" evidence="8">
    <location>
        <begin position="119"/>
        <end position="137"/>
    </location>
</feature>
<dbReference type="GO" id="GO:0005886">
    <property type="term" value="C:plasma membrane"/>
    <property type="evidence" value="ECO:0007669"/>
    <property type="project" value="UniProtKB-SubCell"/>
</dbReference>
<keyword evidence="3" id="KW-0645">Protease</keyword>
<feature type="transmembrane region" description="Helical" evidence="8">
    <location>
        <begin position="290"/>
        <end position="311"/>
    </location>
</feature>
<keyword evidence="11" id="KW-1185">Reference proteome</keyword>
<dbReference type="InterPro" id="IPR019127">
    <property type="entry name" value="Exosortase"/>
</dbReference>
<dbReference type="Pfam" id="PF11984">
    <property type="entry name" value="DUF3485"/>
    <property type="match status" value="1"/>
</dbReference>
<feature type="transmembrane region" description="Helical" evidence="8">
    <location>
        <begin position="6"/>
        <end position="24"/>
    </location>
</feature>
<evidence type="ECO:0000256" key="6">
    <source>
        <dbReference type="ARBA" id="ARBA00022989"/>
    </source>
</evidence>
<dbReference type="AlphaFoldDB" id="A0A4Q1KMR6"/>
<dbReference type="NCBIfam" id="TIGR02914">
    <property type="entry name" value="EpsI_fam"/>
    <property type="match status" value="1"/>
</dbReference>
<feature type="transmembrane region" description="Helical" evidence="8">
    <location>
        <begin position="182"/>
        <end position="201"/>
    </location>
</feature>
<keyword evidence="5" id="KW-0378">Hydrolase</keyword>
<feature type="domain" description="Methanolan biosynthesis EpsI" evidence="9">
    <location>
        <begin position="301"/>
        <end position="486"/>
    </location>
</feature>
<dbReference type="InterPro" id="IPR026392">
    <property type="entry name" value="Exo/Archaeosortase_dom"/>
</dbReference>
<evidence type="ECO:0000256" key="5">
    <source>
        <dbReference type="ARBA" id="ARBA00022801"/>
    </source>
</evidence>
<keyword evidence="4 8" id="KW-0812">Transmembrane</keyword>
<evidence type="ECO:0000313" key="10">
    <source>
        <dbReference type="EMBL" id="RXR31012.1"/>
    </source>
</evidence>
<feature type="transmembrane region" description="Helical" evidence="8">
    <location>
        <begin position="68"/>
        <end position="87"/>
    </location>
</feature>
<feature type="transmembrane region" description="Helical" evidence="8">
    <location>
        <begin position="248"/>
        <end position="269"/>
    </location>
</feature>
<dbReference type="GO" id="GO:0006508">
    <property type="term" value="P:proteolysis"/>
    <property type="evidence" value="ECO:0007669"/>
    <property type="project" value="UniProtKB-KW"/>
</dbReference>
<evidence type="ECO:0000256" key="2">
    <source>
        <dbReference type="ARBA" id="ARBA00022475"/>
    </source>
</evidence>
<protein>
    <submittedName>
        <fullName evidence="10">EpsI family protein</fullName>
    </submittedName>
</protein>
<feature type="transmembrane region" description="Helical" evidence="8">
    <location>
        <begin position="144"/>
        <end position="162"/>
    </location>
</feature>
<keyword evidence="7 8" id="KW-0472">Membrane</keyword>
<feature type="transmembrane region" description="Helical" evidence="8">
    <location>
        <begin position="36"/>
        <end position="56"/>
    </location>
</feature>
<dbReference type="InterPro" id="IPR014263">
    <property type="entry name" value="Methanolan_biosynth_EpsI"/>
</dbReference>
<dbReference type="GO" id="GO:0008233">
    <property type="term" value="F:peptidase activity"/>
    <property type="evidence" value="ECO:0007669"/>
    <property type="project" value="UniProtKB-KW"/>
</dbReference>
<dbReference type="Proteomes" id="UP000290958">
    <property type="component" value="Unassembled WGS sequence"/>
</dbReference>
<dbReference type="RefSeq" id="WP_129402779.1">
    <property type="nucleotide sequence ID" value="NZ_SBKP01000001.1"/>
</dbReference>
<keyword evidence="6 8" id="KW-1133">Transmembrane helix</keyword>
<dbReference type="EMBL" id="SBKP01000001">
    <property type="protein sequence ID" value="RXR31012.1"/>
    <property type="molecule type" value="Genomic_DNA"/>
</dbReference>
<sequence>MSGEGWRGQLILLGGLALAVLLLFHHDAADMAHIWWASSTYGHCLFILPLIGWLVWQRAGQIAQLTPATWTPGLAWLGAGASLWLLGDAASLGVLRHGGLIVMLQGVVMASLGPQVSRALLFPLFYAFFLVPVGSELEPVLQLLTADMAMALLRLVGIPAHIEGIFITTPTGYFEVAEACSGAKFVVAMTAYGVLVCHVCFHSWARRAAFLAFALAACIAANGARAFGTIYIAHKRGIETAVGVDHVVWGWLFFAVVMTLVMLAAWPFFDRKPGEQTLDLGALRRMRVRRGPPASIMAGMALAVMTAAPAWSHVSALAGRGELATMAPPAIPGWQRTDAPMAYVWAPHFAGADRSVQARYADRQGHIVDLAIIAYDRQSEGRELIGFGQGAADPASEWAWSSPAWSPADARGEIITAPGPVRRHVVSFYRVGGSGMTGSSAQIKLATMKAKLLMRDQRAIAILISAEDREGAPADAAIRAFLDSLGNPQSLADAIAPSR</sequence>
<organism evidence="10 11">
    <name type="scientific">Sphingobium fluviale</name>
    <dbReference type="NCBI Taxonomy" id="2506423"/>
    <lineage>
        <taxon>Bacteria</taxon>
        <taxon>Pseudomonadati</taxon>
        <taxon>Pseudomonadota</taxon>
        <taxon>Alphaproteobacteria</taxon>
        <taxon>Sphingomonadales</taxon>
        <taxon>Sphingomonadaceae</taxon>
        <taxon>Sphingobium</taxon>
    </lineage>
</organism>
<comment type="subcellular location">
    <subcellularLocation>
        <location evidence="1">Cell membrane</location>
        <topology evidence="1">Multi-pass membrane protein</topology>
    </subcellularLocation>
</comment>
<evidence type="ECO:0000256" key="1">
    <source>
        <dbReference type="ARBA" id="ARBA00004651"/>
    </source>
</evidence>
<comment type="caution">
    <text evidence="10">The sequence shown here is derived from an EMBL/GenBank/DDBJ whole genome shotgun (WGS) entry which is preliminary data.</text>
</comment>
<dbReference type="InterPro" id="IPR013426">
    <property type="entry name" value="EpsH-like"/>
</dbReference>
<evidence type="ECO:0000256" key="7">
    <source>
        <dbReference type="ARBA" id="ARBA00023136"/>
    </source>
</evidence>
<evidence type="ECO:0000256" key="4">
    <source>
        <dbReference type="ARBA" id="ARBA00022692"/>
    </source>
</evidence>